<dbReference type="Pfam" id="PF01527">
    <property type="entry name" value="HTH_Tnp_1"/>
    <property type="match status" value="1"/>
</dbReference>
<dbReference type="InterPro" id="IPR009057">
    <property type="entry name" value="Homeodomain-like_sf"/>
</dbReference>
<evidence type="ECO:0000313" key="3">
    <source>
        <dbReference type="Proteomes" id="UP000596063"/>
    </source>
</evidence>
<evidence type="ECO:0000313" key="2">
    <source>
        <dbReference type="EMBL" id="QQD18904.1"/>
    </source>
</evidence>
<accession>A0A7T4R272</accession>
<dbReference type="SUPFAM" id="SSF46689">
    <property type="entry name" value="Homeodomain-like"/>
    <property type="match status" value="1"/>
</dbReference>
<organism evidence="2 3">
    <name type="scientific">Spongiibacter nanhainus</name>
    <dbReference type="NCBI Taxonomy" id="2794344"/>
    <lineage>
        <taxon>Bacteria</taxon>
        <taxon>Pseudomonadati</taxon>
        <taxon>Pseudomonadota</taxon>
        <taxon>Gammaproteobacteria</taxon>
        <taxon>Cellvibrionales</taxon>
        <taxon>Spongiibacteraceae</taxon>
        <taxon>Spongiibacter</taxon>
    </lineage>
</organism>
<dbReference type="RefSeq" id="WP_198570390.1">
    <property type="nucleotide sequence ID" value="NZ_CP066167.1"/>
</dbReference>
<dbReference type="KEGG" id="snan:I6N98_03305"/>
<keyword evidence="3" id="KW-1185">Reference proteome</keyword>
<evidence type="ECO:0000256" key="1">
    <source>
        <dbReference type="ARBA" id="ARBA00009964"/>
    </source>
</evidence>
<dbReference type="GO" id="GO:0006313">
    <property type="term" value="P:DNA transposition"/>
    <property type="evidence" value="ECO:0007669"/>
    <property type="project" value="InterPro"/>
</dbReference>
<dbReference type="EMBL" id="CP066167">
    <property type="protein sequence ID" value="QQD18904.1"/>
    <property type="molecule type" value="Genomic_DNA"/>
</dbReference>
<protein>
    <recommendedName>
        <fullName evidence="4">Transposase</fullName>
    </recommendedName>
</protein>
<dbReference type="GO" id="GO:0003677">
    <property type="term" value="F:DNA binding"/>
    <property type="evidence" value="ECO:0007669"/>
    <property type="project" value="InterPro"/>
</dbReference>
<evidence type="ECO:0008006" key="4">
    <source>
        <dbReference type="Google" id="ProtNLM"/>
    </source>
</evidence>
<dbReference type="AlphaFoldDB" id="A0A7T4R272"/>
<gene>
    <name evidence="2" type="ORF">I6N98_03305</name>
</gene>
<comment type="similarity">
    <text evidence="1">Belongs to the transposase 8 family.</text>
</comment>
<sequence length="82" mass="9630">MAKIHSKERVIEYAVDFKIKVVELTEKLDADTLQIADILGLHPVMVYRWGQEYREGKLVATPTRRIHMKNEEAEPKPTERLR</sequence>
<reference evidence="2 3" key="1">
    <citation type="submission" date="2020-12" db="EMBL/GenBank/DDBJ databases">
        <authorList>
            <person name="Shan Y."/>
        </authorList>
    </citation>
    <scope>NUCLEOTIDE SEQUENCE [LARGE SCALE GENOMIC DNA]</scope>
    <source>
        <strain evidence="3">csc3.9</strain>
    </source>
</reference>
<dbReference type="InterPro" id="IPR002514">
    <property type="entry name" value="Transposase_8"/>
</dbReference>
<proteinExistence type="inferred from homology"/>
<name>A0A7T4R272_9GAMM</name>
<dbReference type="GO" id="GO:0004803">
    <property type="term" value="F:transposase activity"/>
    <property type="evidence" value="ECO:0007669"/>
    <property type="project" value="InterPro"/>
</dbReference>
<dbReference type="Proteomes" id="UP000596063">
    <property type="component" value="Chromosome"/>
</dbReference>